<sequence>MSVGHRIGHHLRALVGRNAVGVSLSWHRGVSVTAFRLENGGKSDSGWNLFPTDPSEEVRQEPWLKAAMDTLNRELMRQGVRIRGKPVDPSLIPRSPAIEYEKLFEKHFLPCSHGFRPGLSQHTCLRQIRRDFQGTVWYIEGKSLSKYFNQIQPETVERLVKDKIQEQHTWSLEKHLMASLKASARRGITRDGFDPLASNIVLHELDTFVMRLKRIVDRGRRQAVTTPAVFNVARNALALDRTAYRTVTQNNRTISLGPPQDPYLRRITYARFADDYMIGIIGPRVLAVRIQELVNQFLRVKLGMEVALDNFPISRAKDSKVPFLGYLISRNPDRIRKFCRRQGDKWITYRVEDIGTLCFLVDMQKVIRRLAEKGFCDKGGNPKPNFKYYQYPQDKSVQVVGNILRGLADYYHLADSKRQCVNRLSYIMRSSLAKTYAAKFKLGSSAKVFKRGGKDLSRPIKVKGESPSLRTAPVGSFSVGKRSDRVERPRRPTSFPFTKYRQISRPDRMGLPRDWERQRSTRRSKRG</sequence>
<evidence type="ECO:0000313" key="3">
    <source>
        <dbReference type="EMBL" id="KAG0578240.1"/>
    </source>
</evidence>
<evidence type="ECO:0000259" key="2">
    <source>
        <dbReference type="Pfam" id="PF01348"/>
    </source>
</evidence>
<evidence type="ECO:0000313" key="4">
    <source>
        <dbReference type="Proteomes" id="UP000822688"/>
    </source>
</evidence>
<evidence type="ECO:0000256" key="1">
    <source>
        <dbReference type="SAM" id="MobiDB-lite"/>
    </source>
</evidence>
<dbReference type="InterPro" id="IPR024937">
    <property type="entry name" value="Domain_X"/>
</dbReference>
<dbReference type="SUPFAM" id="SSF56672">
    <property type="entry name" value="DNA/RNA polymerases"/>
    <property type="match status" value="1"/>
</dbReference>
<dbReference type="GO" id="GO:0006397">
    <property type="term" value="P:mRNA processing"/>
    <property type="evidence" value="ECO:0007669"/>
    <property type="project" value="InterPro"/>
</dbReference>
<reference evidence="3" key="1">
    <citation type="submission" date="2020-06" db="EMBL/GenBank/DDBJ databases">
        <title>WGS assembly of Ceratodon purpureus strain R40.</title>
        <authorList>
            <person name="Carey S.B."/>
            <person name="Jenkins J."/>
            <person name="Shu S."/>
            <person name="Lovell J.T."/>
            <person name="Sreedasyam A."/>
            <person name="Maumus F."/>
            <person name="Tiley G.P."/>
            <person name="Fernandez-Pozo N."/>
            <person name="Barry K."/>
            <person name="Chen C."/>
            <person name="Wang M."/>
            <person name="Lipzen A."/>
            <person name="Daum C."/>
            <person name="Saski C.A."/>
            <person name="Payton A.C."/>
            <person name="Mcbreen J.C."/>
            <person name="Conrad R.E."/>
            <person name="Kollar L.M."/>
            <person name="Olsson S."/>
            <person name="Huttunen S."/>
            <person name="Landis J.B."/>
            <person name="Wickett N.J."/>
            <person name="Johnson M.G."/>
            <person name="Rensing S.A."/>
            <person name="Grimwood J."/>
            <person name="Schmutz J."/>
            <person name="Mcdaniel S.F."/>
        </authorList>
    </citation>
    <scope>NUCLEOTIDE SEQUENCE</scope>
    <source>
        <strain evidence="3">R40</strain>
    </source>
</reference>
<feature type="compositionally biased region" description="Basic and acidic residues" evidence="1">
    <location>
        <begin position="504"/>
        <end position="519"/>
    </location>
</feature>
<feature type="region of interest" description="Disordered" evidence="1">
    <location>
        <begin position="459"/>
        <end position="527"/>
    </location>
</feature>
<dbReference type="Proteomes" id="UP000822688">
    <property type="component" value="Chromosome 4"/>
</dbReference>
<dbReference type="GO" id="GO:0005739">
    <property type="term" value="C:mitochondrion"/>
    <property type="evidence" value="ECO:0007669"/>
    <property type="project" value="UniProtKB-ARBA"/>
</dbReference>
<proteinExistence type="predicted"/>
<dbReference type="PANTHER" id="PTHR34047">
    <property type="entry name" value="NUCLEAR INTRON MATURASE 1, MITOCHONDRIAL-RELATED"/>
    <property type="match status" value="1"/>
</dbReference>
<organism evidence="3 4">
    <name type="scientific">Ceratodon purpureus</name>
    <name type="common">Fire moss</name>
    <name type="synonym">Dicranum purpureum</name>
    <dbReference type="NCBI Taxonomy" id="3225"/>
    <lineage>
        <taxon>Eukaryota</taxon>
        <taxon>Viridiplantae</taxon>
        <taxon>Streptophyta</taxon>
        <taxon>Embryophyta</taxon>
        <taxon>Bryophyta</taxon>
        <taxon>Bryophytina</taxon>
        <taxon>Bryopsida</taxon>
        <taxon>Dicranidae</taxon>
        <taxon>Pseudoditrichales</taxon>
        <taxon>Ditrichaceae</taxon>
        <taxon>Ceratodon</taxon>
    </lineage>
</organism>
<dbReference type="PANTHER" id="PTHR34047:SF2">
    <property type="entry name" value="NUCLEAR INTRON MATURASE 1, MITOCHONDRIAL"/>
    <property type="match status" value="1"/>
</dbReference>
<comment type="caution">
    <text evidence="3">The sequence shown here is derived from an EMBL/GenBank/DDBJ whole genome shotgun (WGS) entry which is preliminary data.</text>
</comment>
<dbReference type="EMBL" id="CM026424">
    <property type="protein sequence ID" value="KAG0578240.1"/>
    <property type="molecule type" value="Genomic_DNA"/>
</dbReference>
<dbReference type="EMBL" id="CM026424">
    <property type="protein sequence ID" value="KAG0578241.1"/>
    <property type="molecule type" value="Genomic_DNA"/>
</dbReference>
<accession>A0A8T0I3Y9</accession>
<dbReference type="InterPro" id="IPR043502">
    <property type="entry name" value="DNA/RNA_pol_sf"/>
</dbReference>
<dbReference type="CDD" id="cd01651">
    <property type="entry name" value="RT_G2_intron"/>
    <property type="match status" value="1"/>
</dbReference>
<dbReference type="AlphaFoldDB" id="A0A8T0I3Y9"/>
<name>A0A8T0I3Y9_CERPU</name>
<dbReference type="InterPro" id="IPR051083">
    <property type="entry name" value="GrpII_Intron_Splice-Mob/Def"/>
</dbReference>
<feature type="compositionally biased region" description="Basic and acidic residues" evidence="1">
    <location>
        <begin position="481"/>
        <end position="490"/>
    </location>
</feature>
<dbReference type="Pfam" id="PF01348">
    <property type="entry name" value="Intron_maturas2"/>
    <property type="match status" value="1"/>
</dbReference>
<feature type="domain" description="Domain X" evidence="2">
    <location>
        <begin position="358"/>
        <end position="458"/>
    </location>
</feature>
<dbReference type="EMBL" id="CM026424">
    <property type="protein sequence ID" value="KAG0578242.1"/>
    <property type="molecule type" value="Genomic_DNA"/>
</dbReference>
<keyword evidence="4" id="KW-1185">Reference proteome</keyword>
<dbReference type="OrthoDB" id="596361at2759"/>
<protein>
    <recommendedName>
        <fullName evidence="2">Domain X domain-containing protein</fullName>
    </recommendedName>
</protein>
<gene>
    <name evidence="3" type="ORF">KC19_4G008300</name>
</gene>